<name>A0A671SNL4_9TELE</name>
<comment type="similarity">
    <text evidence="1">Belongs to the dynein heavy chain family.</text>
</comment>
<dbReference type="GO" id="GO:0005858">
    <property type="term" value="C:axonemal dynein complex"/>
    <property type="evidence" value="ECO:0007669"/>
    <property type="project" value="TreeGrafter"/>
</dbReference>
<dbReference type="PANTHER" id="PTHR46532:SF13">
    <property type="entry name" value="CYTOPLASMIC DYNEIN 1 HEAVY CHAIN 1"/>
    <property type="match status" value="1"/>
</dbReference>
<evidence type="ECO:0000256" key="3">
    <source>
        <dbReference type="SAM" id="SignalP"/>
    </source>
</evidence>
<keyword evidence="2" id="KW-0175">Coiled coil</keyword>
<dbReference type="InterPro" id="IPR035706">
    <property type="entry name" value="AAA_9"/>
</dbReference>
<keyword evidence="8" id="KW-1185">Reference proteome</keyword>
<feature type="signal peptide" evidence="3">
    <location>
        <begin position="1"/>
        <end position="16"/>
    </location>
</feature>
<dbReference type="Pfam" id="PF12781">
    <property type="entry name" value="AAA_9"/>
    <property type="match status" value="1"/>
</dbReference>
<dbReference type="Pfam" id="PF12780">
    <property type="entry name" value="AAA_8"/>
    <property type="match status" value="1"/>
</dbReference>
<dbReference type="InterPro" id="IPR027417">
    <property type="entry name" value="P-loop_NTPase"/>
</dbReference>
<feature type="domain" description="Dynein heavy chain ATP-binding dynein motor region" evidence="6">
    <location>
        <begin position="391"/>
        <end position="442"/>
    </location>
</feature>
<evidence type="ECO:0000259" key="6">
    <source>
        <dbReference type="Pfam" id="PF12781"/>
    </source>
</evidence>
<reference evidence="7" key="1">
    <citation type="submission" date="2025-08" db="UniProtKB">
        <authorList>
            <consortium name="Ensembl"/>
        </authorList>
    </citation>
    <scope>IDENTIFICATION</scope>
</reference>
<gene>
    <name evidence="7" type="primary">LOC107664631</name>
</gene>
<evidence type="ECO:0000313" key="7">
    <source>
        <dbReference type="Ensembl" id="ENSSANP00000098016.1"/>
    </source>
</evidence>
<protein>
    <submittedName>
        <fullName evidence="7">Dynein heavy chain 5, axonemal-like</fullName>
    </submittedName>
</protein>
<feature type="domain" description="Dynein heavy chain coiled coil stalk" evidence="4">
    <location>
        <begin position="181"/>
        <end position="360"/>
    </location>
</feature>
<evidence type="ECO:0000259" key="5">
    <source>
        <dbReference type="Pfam" id="PF12780"/>
    </source>
</evidence>
<reference evidence="7" key="2">
    <citation type="submission" date="2025-09" db="UniProtKB">
        <authorList>
            <consortium name="Ensembl"/>
        </authorList>
    </citation>
    <scope>IDENTIFICATION</scope>
</reference>
<keyword evidence="3" id="KW-0732">Signal</keyword>
<evidence type="ECO:0000313" key="8">
    <source>
        <dbReference type="Proteomes" id="UP000472260"/>
    </source>
</evidence>
<dbReference type="FunFam" id="1.20.920.20:FF:000021">
    <property type="entry name" value="Dynein heavy chain 5, axonemal"/>
    <property type="match status" value="1"/>
</dbReference>
<dbReference type="InterPro" id="IPR026983">
    <property type="entry name" value="DHC"/>
</dbReference>
<dbReference type="GO" id="GO:0007018">
    <property type="term" value="P:microtubule-based movement"/>
    <property type="evidence" value="ECO:0007669"/>
    <property type="project" value="InterPro"/>
</dbReference>
<dbReference type="InterPro" id="IPR024317">
    <property type="entry name" value="Dynein_heavy_chain_D4_dom"/>
</dbReference>
<feature type="coiled-coil region" evidence="2">
    <location>
        <begin position="246"/>
        <end position="294"/>
    </location>
</feature>
<dbReference type="AlphaFoldDB" id="A0A671SNL4"/>
<evidence type="ECO:0000256" key="2">
    <source>
        <dbReference type="SAM" id="Coils"/>
    </source>
</evidence>
<dbReference type="Gene3D" id="3.40.50.300">
    <property type="entry name" value="P-loop containing nucleotide triphosphate hydrolases"/>
    <property type="match status" value="1"/>
</dbReference>
<dbReference type="Ensembl" id="ENSSANT00000104083.1">
    <property type="protein sequence ID" value="ENSSANP00000098016.1"/>
    <property type="gene ID" value="ENSSANG00000048251.1"/>
</dbReference>
<dbReference type="GO" id="GO:0051959">
    <property type="term" value="F:dynein light intermediate chain binding"/>
    <property type="evidence" value="ECO:0007669"/>
    <property type="project" value="InterPro"/>
</dbReference>
<feature type="coiled-coil region" evidence="2">
    <location>
        <begin position="94"/>
        <end position="128"/>
    </location>
</feature>
<dbReference type="Proteomes" id="UP000472260">
    <property type="component" value="Unassembled WGS sequence"/>
</dbReference>
<dbReference type="Pfam" id="PF12777">
    <property type="entry name" value="MT"/>
    <property type="match status" value="1"/>
</dbReference>
<sequence>MLFVCFVLVSEHFLSTYDIDCTPEVKGEVVQCMGSFQDGVAEKCADYFQRYRRSTHVTPKSYLSFIHDYKTIYKEKHLEVQTLADRMNTGLQKLKEASESVAALSKELEVKEKELQIANEKADMVLKEVTVKAQAAEKVKVEVQKVKDKAQAIVDSISADKAIAEEKLEAARPALEEAEAALQQFPKDTINEEVVELLSPYFDMSDYNIETAKRVCGNVAGLCSWTKAMAAFFSINKEVLPLKANLAVQENRLDIANVDLQKAQAELDAKQAELDVVQAEYEKAMMEKQTLLEDAERCRHKMQTASSLISGLAGEKERWTQLSKDFAAQTKRLVGDVLLATAFLSYSGPFNQEFRNLLITDWQREMKSRRIPFRTNLNLTEMLIDAPTVSEWNLQGLPNDDLSIQNGIIVTKAARFPLLIDPQTQGKIWIKNKESKNELQVTT</sequence>
<feature type="domain" description="Dynein heavy chain AAA module D4" evidence="5">
    <location>
        <begin position="9"/>
        <end position="72"/>
    </location>
</feature>
<dbReference type="InterPro" id="IPR024743">
    <property type="entry name" value="Dynein_HC_stalk"/>
</dbReference>
<dbReference type="Gene3D" id="1.20.920.20">
    <property type="match status" value="2"/>
</dbReference>
<proteinExistence type="inferred from homology"/>
<feature type="chain" id="PRO_5025424687" evidence="3">
    <location>
        <begin position="17"/>
        <end position="443"/>
    </location>
</feature>
<dbReference type="GO" id="GO:0045505">
    <property type="term" value="F:dynein intermediate chain binding"/>
    <property type="evidence" value="ECO:0007669"/>
    <property type="project" value="InterPro"/>
</dbReference>
<accession>A0A671SNL4</accession>
<evidence type="ECO:0000256" key="1">
    <source>
        <dbReference type="ARBA" id="ARBA00008887"/>
    </source>
</evidence>
<organism evidence="7 8">
    <name type="scientific">Sinocyclocheilus anshuiensis</name>
    <dbReference type="NCBI Taxonomy" id="1608454"/>
    <lineage>
        <taxon>Eukaryota</taxon>
        <taxon>Metazoa</taxon>
        <taxon>Chordata</taxon>
        <taxon>Craniata</taxon>
        <taxon>Vertebrata</taxon>
        <taxon>Euteleostomi</taxon>
        <taxon>Actinopterygii</taxon>
        <taxon>Neopterygii</taxon>
        <taxon>Teleostei</taxon>
        <taxon>Ostariophysi</taxon>
        <taxon>Cypriniformes</taxon>
        <taxon>Cyprinidae</taxon>
        <taxon>Cyprininae</taxon>
        <taxon>Sinocyclocheilus</taxon>
    </lineage>
</organism>
<evidence type="ECO:0000259" key="4">
    <source>
        <dbReference type="Pfam" id="PF12777"/>
    </source>
</evidence>
<dbReference type="PANTHER" id="PTHR46532">
    <property type="entry name" value="MALE FERTILITY FACTOR KL5"/>
    <property type="match status" value="1"/>
</dbReference>
<dbReference type="FunFam" id="1.20.920.20:FF:000058">
    <property type="entry name" value="Uncharacterized protein"/>
    <property type="match status" value="1"/>
</dbReference>